<feature type="domain" description="U-box" evidence="9">
    <location>
        <begin position="27"/>
        <end position="101"/>
    </location>
</feature>
<dbReference type="EMBL" id="VDCV01000015">
    <property type="protein sequence ID" value="KAB5524931.1"/>
    <property type="molecule type" value="Genomic_DNA"/>
</dbReference>
<proteinExistence type="predicted"/>
<evidence type="ECO:0000256" key="8">
    <source>
        <dbReference type="SAM" id="MobiDB-lite"/>
    </source>
</evidence>
<dbReference type="PROSITE" id="PS51698">
    <property type="entry name" value="U_BOX"/>
    <property type="match status" value="1"/>
</dbReference>
<dbReference type="PANTHER" id="PTHR23315:SF276">
    <property type="entry name" value="U-BOX DOMAIN-CONTAINING PROTEIN 38"/>
    <property type="match status" value="1"/>
</dbReference>
<comment type="catalytic activity">
    <reaction evidence="1">
        <text>S-ubiquitinyl-[E2 ubiquitin-conjugating enzyme]-L-cysteine + [acceptor protein]-L-lysine = [E2 ubiquitin-conjugating enzyme]-L-cysteine + N(6)-ubiquitinyl-[acceptor protein]-L-lysine.</text>
        <dbReference type="EC" id="2.3.2.27"/>
    </reaction>
</comment>
<evidence type="ECO:0000256" key="5">
    <source>
        <dbReference type="ARBA" id="ARBA00022679"/>
    </source>
</evidence>
<keyword evidence="6" id="KW-0677">Repeat</keyword>
<evidence type="ECO:0000256" key="2">
    <source>
        <dbReference type="ARBA" id="ARBA00003861"/>
    </source>
</evidence>
<keyword evidence="5" id="KW-0808">Transferase</keyword>
<dbReference type="EC" id="2.3.2.27" evidence="4"/>
<dbReference type="InterPro" id="IPR000225">
    <property type="entry name" value="Armadillo"/>
</dbReference>
<evidence type="ECO:0000256" key="7">
    <source>
        <dbReference type="ARBA" id="ARBA00022786"/>
    </source>
</evidence>
<dbReference type="Gene3D" id="3.30.40.10">
    <property type="entry name" value="Zinc/RING finger domain, C3HC4 (zinc finger)"/>
    <property type="match status" value="1"/>
</dbReference>
<evidence type="ECO:0000259" key="9">
    <source>
        <dbReference type="PROSITE" id="PS51698"/>
    </source>
</evidence>
<name>A0A5N5K033_9ROSI</name>
<accession>A0A5N5K033</accession>
<dbReference type="UniPathway" id="UPA00143"/>
<evidence type="ECO:0000313" key="10">
    <source>
        <dbReference type="EMBL" id="KAB5524931.1"/>
    </source>
</evidence>
<evidence type="ECO:0000256" key="1">
    <source>
        <dbReference type="ARBA" id="ARBA00000900"/>
    </source>
</evidence>
<feature type="compositionally biased region" description="Polar residues" evidence="8">
    <location>
        <begin position="215"/>
        <end position="224"/>
    </location>
</feature>
<dbReference type="Gene3D" id="1.25.10.10">
    <property type="entry name" value="Leucine-rich Repeat Variant"/>
    <property type="match status" value="1"/>
</dbReference>
<dbReference type="FunFam" id="1.25.10.10:FF:000578">
    <property type="entry name" value="RING-type E3 ubiquitin transferase"/>
    <property type="match status" value="1"/>
</dbReference>
<feature type="region of interest" description="Disordered" evidence="8">
    <location>
        <begin position="1"/>
        <end position="29"/>
    </location>
</feature>
<dbReference type="SMART" id="SM00185">
    <property type="entry name" value="ARM"/>
    <property type="match status" value="3"/>
</dbReference>
<reference evidence="11" key="1">
    <citation type="journal article" date="2019" name="Gigascience">
        <title>De novo genome assembly of the endangered Acer yangbiense, a plant species with extremely small populations endemic to Yunnan Province, China.</title>
        <authorList>
            <person name="Yang J."/>
            <person name="Wariss H.M."/>
            <person name="Tao L."/>
            <person name="Zhang R."/>
            <person name="Yun Q."/>
            <person name="Hollingsworth P."/>
            <person name="Dao Z."/>
            <person name="Luo G."/>
            <person name="Guo H."/>
            <person name="Ma Y."/>
            <person name="Sun W."/>
        </authorList>
    </citation>
    <scope>NUCLEOTIDE SEQUENCE [LARGE SCALE GENOMIC DNA]</scope>
    <source>
        <strain evidence="11">cv. br00</strain>
    </source>
</reference>
<organism evidence="10 11">
    <name type="scientific">Salix brachista</name>
    <dbReference type="NCBI Taxonomy" id="2182728"/>
    <lineage>
        <taxon>Eukaryota</taxon>
        <taxon>Viridiplantae</taxon>
        <taxon>Streptophyta</taxon>
        <taxon>Embryophyta</taxon>
        <taxon>Tracheophyta</taxon>
        <taxon>Spermatophyta</taxon>
        <taxon>Magnoliopsida</taxon>
        <taxon>eudicotyledons</taxon>
        <taxon>Gunneridae</taxon>
        <taxon>Pentapetalae</taxon>
        <taxon>rosids</taxon>
        <taxon>fabids</taxon>
        <taxon>Malpighiales</taxon>
        <taxon>Salicaceae</taxon>
        <taxon>Saliceae</taxon>
        <taxon>Salix</taxon>
    </lineage>
</organism>
<dbReference type="Pfam" id="PF04564">
    <property type="entry name" value="U-box"/>
    <property type="match status" value="1"/>
</dbReference>
<dbReference type="FunFam" id="3.30.40.10:FF:000565">
    <property type="entry name" value="RING-type E3 ubiquitin transferase"/>
    <property type="match status" value="1"/>
</dbReference>
<keyword evidence="7" id="KW-0833">Ubl conjugation pathway</keyword>
<dbReference type="InterPro" id="IPR011989">
    <property type="entry name" value="ARM-like"/>
</dbReference>
<sequence>MGGNGKHRWKISLSSRPKPAQQQQQQQPPKEFLCPISGSLMFDPVVVSSGQTFERLSVQVCHDLGFTPTLQGNSLPDLTTVIPNLAIKSTIQNWCDSSGTKRPPAPDYSSLEEIIHEKLKFSSPPASSLSKSMQLSPDIRVSERELLKGVAENPPVLFSHANTDNHFYSSSSEESVIVNASAAPSASPLTPLPLSTRPACYSSTSSSSNSIAESETLNLNENPNSTREEDEIMEKLASLDVHDQEQGVISLRKITRTKEETRVSLCTPRLLSALRTLFLSRYFSVQTNAIASLVNLSLEKVNKVKIVRSGFVPLLIDVLKGGCDEAQEHAAGALFSLALEDDNKMAIGVLGALQPLMHMLRAESERARHDSSLALYHLSLIQSNRVKLVKLGAVSMLLSMVKSGDLASRLLLVLCNLAACNEGRSAMLDANAVAILVGILREGGGGDSEVIRENCVAALLALSHGSMRFKGLAKEARAVEVLREIEERGSKRAREKAKRVLMMMRGRDEEDEEVCWEEVLESGGISRTRHRVGGRNPHGGNALCACLSLIVVEWSSGYEPSMLGGRHAANFHFRILDLVLLDISLMMIYLFSSVGMLPTLSSAFGKA</sequence>
<comment type="caution">
    <text evidence="10">The sequence shown here is derived from an EMBL/GenBank/DDBJ whole genome shotgun (WGS) entry which is preliminary data.</text>
</comment>
<keyword evidence="11" id="KW-1185">Reference proteome</keyword>
<dbReference type="GO" id="GO:0016567">
    <property type="term" value="P:protein ubiquitination"/>
    <property type="evidence" value="ECO:0007669"/>
    <property type="project" value="UniProtKB-UniPathway"/>
</dbReference>
<dbReference type="SUPFAM" id="SSF48371">
    <property type="entry name" value="ARM repeat"/>
    <property type="match status" value="1"/>
</dbReference>
<comment type="function">
    <text evidence="2">Functions as an E3 ubiquitin ligase.</text>
</comment>
<evidence type="ECO:0000256" key="4">
    <source>
        <dbReference type="ARBA" id="ARBA00012483"/>
    </source>
</evidence>
<dbReference type="InterPro" id="IPR003613">
    <property type="entry name" value="Ubox_domain"/>
</dbReference>
<feature type="region of interest" description="Disordered" evidence="8">
    <location>
        <begin position="205"/>
        <end position="224"/>
    </location>
</feature>
<evidence type="ECO:0000313" key="11">
    <source>
        <dbReference type="Proteomes" id="UP000326939"/>
    </source>
</evidence>
<evidence type="ECO:0000256" key="3">
    <source>
        <dbReference type="ARBA" id="ARBA00004906"/>
    </source>
</evidence>
<feature type="compositionally biased region" description="Basic residues" evidence="8">
    <location>
        <begin position="1"/>
        <end position="10"/>
    </location>
</feature>
<feature type="compositionally biased region" description="Low complexity" evidence="8">
    <location>
        <begin position="205"/>
        <end position="214"/>
    </location>
</feature>
<dbReference type="PANTHER" id="PTHR23315">
    <property type="entry name" value="U BOX DOMAIN-CONTAINING"/>
    <property type="match status" value="1"/>
</dbReference>
<dbReference type="GO" id="GO:0061630">
    <property type="term" value="F:ubiquitin protein ligase activity"/>
    <property type="evidence" value="ECO:0007669"/>
    <property type="project" value="UniProtKB-EC"/>
</dbReference>
<dbReference type="Proteomes" id="UP000326939">
    <property type="component" value="Chromosome 15"/>
</dbReference>
<dbReference type="SUPFAM" id="SSF57850">
    <property type="entry name" value="RING/U-box"/>
    <property type="match status" value="1"/>
</dbReference>
<comment type="pathway">
    <text evidence="3">Protein modification; protein ubiquitination.</text>
</comment>
<evidence type="ECO:0000256" key="6">
    <source>
        <dbReference type="ARBA" id="ARBA00022737"/>
    </source>
</evidence>
<gene>
    <name evidence="10" type="ORF">DKX38_022680</name>
</gene>
<protein>
    <recommendedName>
        <fullName evidence="4">RING-type E3 ubiquitin transferase</fullName>
        <ecNumber evidence="4">2.3.2.27</ecNumber>
    </recommendedName>
</protein>
<dbReference type="SMART" id="SM00504">
    <property type="entry name" value="Ubox"/>
    <property type="match status" value="1"/>
</dbReference>
<dbReference type="InterPro" id="IPR013083">
    <property type="entry name" value="Znf_RING/FYVE/PHD"/>
</dbReference>
<dbReference type="InterPro" id="IPR016024">
    <property type="entry name" value="ARM-type_fold"/>
</dbReference>
<dbReference type="AlphaFoldDB" id="A0A5N5K033"/>